<dbReference type="Gene3D" id="3.60.21.10">
    <property type="match status" value="1"/>
</dbReference>
<evidence type="ECO:0000256" key="3">
    <source>
        <dbReference type="ARBA" id="ARBA00013365"/>
    </source>
</evidence>
<comment type="subunit">
    <text evidence="2 7">Heterodimer of SbcC and SbcD.</text>
</comment>
<proteinExistence type="inferred from homology"/>
<dbReference type="GO" id="GO:0008408">
    <property type="term" value="F:3'-5' exonuclease activity"/>
    <property type="evidence" value="ECO:0007669"/>
    <property type="project" value="InterPro"/>
</dbReference>
<evidence type="ECO:0000256" key="1">
    <source>
        <dbReference type="ARBA" id="ARBA00010555"/>
    </source>
</evidence>
<dbReference type="Proteomes" id="UP001165079">
    <property type="component" value="Unassembled WGS sequence"/>
</dbReference>
<keyword evidence="5 7" id="KW-0378">Hydrolase</keyword>
<dbReference type="GO" id="GO:0006260">
    <property type="term" value="P:DNA replication"/>
    <property type="evidence" value="ECO:0007669"/>
    <property type="project" value="UniProtKB-KW"/>
</dbReference>
<keyword evidence="7" id="KW-0255">Endonuclease</keyword>
<dbReference type="GO" id="GO:0006310">
    <property type="term" value="P:DNA recombination"/>
    <property type="evidence" value="ECO:0007669"/>
    <property type="project" value="UniProtKB-KW"/>
</dbReference>
<dbReference type="AlphaFoldDB" id="A0A9W6SQJ2"/>
<dbReference type="InterPro" id="IPR050535">
    <property type="entry name" value="DNA_Repair-Maintenance_Comp"/>
</dbReference>
<dbReference type="InterPro" id="IPR004593">
    <property type="entry name" value="SbcD"/>
</dbReference>
<dbReference type="PANTHER" id="PTHR30337">
    <property type="entry name" value="COMPONENT OF ATP-DEPENDENT DSDNA EXONUCLEASE"/>
    <property type="match status" value="1"/>
</dbReference>
<evidence type="ECO:0000256" key="6">
    <source>
        <dbReference type="ARBA" id="ARBA00022839"/>
    </source>
</evidence>
<keyword evidence="7" id="KW-0235">DNA replication</keyword>
<organism evidence="10 11">
    <name type="scientific">Actinorhabdospora filicis</name>
    <dbReference type="NCBI Taxonomy" id="1785913"/>
    <lineage>
        <taxon>Bacteria</taxon>
        <taxon>Bacillati</taxon>
        <taxon>Actinomycetota</taxon>
        <taxon>Actinomycetes</taxon>
        <taxon>Micromonosporales</taxon>
        <taxon>Micromonosporaceae</taxon>
        <taxon>Actinorhabdospora</taxon>
    </lineage>
</organism>
<dbReference type="SUPFAM" id="SSF56300">
    <property type="entry name" value="Metallo-dependent phosphatases"/>
    <property type="match status" value="1"/>
</dbReference>
<keyword evidence="7" id="KW-0233">DNA recombination</keyword>
<sequence length="389" mass="42180">MRILHTSDWHLGKVLKGQSRMDEQIAVMRELIEITEREAPDLVIVAGDLFETSVPPARALELLTRTLSRMRKSGAQVIAVAGNHDSGASLHALRGWAEEAGVVLRGRIGSAKDHLITGTTENGEAWRCAALPFVSQRYAVRATEMFELTAAEADQSYADHVKRLIARLTEGFDGEAVNLVTAHLTVLGGKFGGSPLSEHGGGGEREAHSVASYVLPPTIFPPTVHYVALGHLHRRQSVSGPCPIHYSGGPIAVDFGEEANQPSVLIVDVTKSTPAKIRSVPITSAAKLRTIRGDLAGLRTVEADPDVWLRVYVKEKPRAGLREEVQEMFPRALEVRIDPTMVAKDSGKGPSQHAGRSPRELFGDYLADIGHDDADVSALFDRLYDEASS</sequence>
<dbReference type="PANTHER" id="PTHR30337:SF0">
    <property type="entry name" value="NUCLEASE SBCCD SUBUNIT D"/>
    <property type="match status" value="1"/>
</dbReference>
<comment type="function">
    <text evidence="7">SbcCD cleaves DNA hairpin structures. These structures can inhibit DNA replication and are intermediates in certain DNA recombination reactions. The complex acts as a 3'-&gt;5' double strand exonuclease that can open hairpins. It also has a 5' single-strand endonuclease activity.</text>
</comment>
<dbReference type="NCBIfam" id="TIGR00619">
    <property type="entry name" value="sbcd"/>
    <property type="match status" value="1"/>
</dbReference>
<dbReference type="RefSeq" id="WP_285665283.1">
    <property type="nucleotide sequence ID" value="NZ_BSTX01000003.1"/>
</dbReference>
<dbReference type="Pfam" id="PF00149">
    <property type="entry name" value="Metallophos"/>
    <property type="match status" value="1"/>
</dbReference>
<dbReference type="InterPro" id="IPR004843">
    <property type="entry name" value="Calcineurin-like_PHP"/>
</dbReference>
<dbReference type="Pfam" id="PF12320">
    <property type="entry name" value="SbcD_C"/>
    <property type="match status" value="1"/>
</dbReference>
<dbReference type="InterPro" id="IPR026843">
    <property type="entry name" value="SbcD_C"/>
</dbReference>
<evidence type="ECO:0000259" key="8">
    <source>
        <dbReference type="Pfam" id="PF00149"/>
    </source>
</evidence>
<keyword evidence="6 7" id="KW-0269">Exonuclease</keyword>
<gene>
    <name evidence="7 10" type="primary">sbcD</name>
    <name evidence="10" type="ORF">Afil01_49670</name>
</gene>
<keyword evidence="11" id="KW-1185">Reference proteome</keyword>
<feature type="domain" description="Calcineurin-like phosphoesterase" evidence="8">
    <location>
        <begin position="1"/>
        <end position="110"/>
    </location>
</feature>
<evidence type="ECO:0000313" key="10">
    <source>
        <dbReference type="EMBL" id="GLZ80160.1"/>
    </source>
</evidence>
<reference evidence="10" key="1">
    <citation type="submission" date="2023-03" db="EMBL/GenBank/DDBJ databases">
        <title>Actinorhabdospora filicis NBRC 111898.</title>
        <authorList>
            <person name="Ichikawa N."/>
            <person name="Sato H."/>
            <person name="Tonouchi N."/>
        </authorList>
    </citation>
    <scope>NUCLEOTIDE SEQUENCE</scope>
    <source>
        <strain evidence="10">NBRC 111898</strain>
    </source>
</reference>
<evidence type="ECO:0000256" key="5">
    <source>
        <dbReference type="ARBA" id="ARBA00022801"/>
    </source>
</evidence>
<evidence type="ECO:0000256" key="4">
    <source>
        <dbReference type="ARBA" id="ARBA00022722"/>
    </source>
</evidence>
<protein>
    <recommendedName>
        <fullName evidence="3 7">Nuclease SbcCD subunit D</fullName>
    </recommendedName>
</protein>
<evidence type="ECO:0000259" key="9">
    <source>
        <dbReference type="Pfam" id="PF12320"/>
    </source>
</evidence>
<dbReference type="CDD" id="cd00840">
    <property type="entry name" value="MPP_Mre11_N"/>
    <property type="match status" value="1"/>
</dbReference>
<comment type="caution">
    <text evidence="10">The sequence shown here is derived from an EMBL/GenBank/DDBJ whole genome shotgun (WGS) entry which is preliminary data.</text>
</comment>
<keyword evidence="4 7" id="KW-0540">Nuclease</keyword>
<evidence type="ECO:0000256" key="7">
    <source>
        <dbReference type="RuleBase" id="RU363069"/>
    </source>
</evidence>
<name>A0A9W6SQJ2_9ACTN</name>
<evidence type="ECO:0000313" key="11">
    <source>
        <dbReference type="Proteomes" id="UP001165079"/>
    </source>
</evidence>
<comment type="similarity">
    <text evidence="1 7">Belongs to the SbcD family.</text>
</comment>
<dbReference type="InterPro" id="IPR041796">
    <property type="entry name" value="Mre11_N"/>
</dbReference>
<evidence type="ECO:0000256" key="2">
    <source>
        <dbReference type="ARBA" id="ARBA00011322"/>
    </source>
</evidence>
<accession>A0A9W6SQJ2</accession>
<dbReference type="InterPro" id="IPR029052">
    <property type="entry name" value="Metallo-depent_PP-like"/>
</dbReference>
<feature type="domain" description="Nuclease SbcCD subunit D C-terminal" evidence="9">
    <location>
        <begin position="287"/>
        <end position="367"/>
    </location>
</feature>
<dbReference type="EMBL" id="BSTX01000003">
    <property type="protein sequence ID" value="GLZ80160.1"/>
    <property type="molecule type" value="Genomic_DNA"/>
</dbReference>
<dbReference type="GO" id="GO:0004519">
    <property type="term" value="F:endonuclease activity"/>
    <property type="evidence" value="ECO:0007669"/>
    <property type="project" value="UniProtKB-KW"/>
</dbReference>